<dbReference type="Proteomes" id="UP001253193">
    <property type="component" value="Unassembled WGS sequence"/>
</dbReference>
<dbReference type="EMBL" id="JAUHGG010000003">
    <property type="protein sequence ID" value="MDS1821109.1"/>
    <property type="molecule type" value="Genomic_DNA"/>
</dbReference>
<dbReference type="RefSeq" id="WP_311019951.1">
    <property type="nucleotide sequence ID" value="NZ_JAUHGG010000003.1"/>
</dbReference>
<comment type="caution">
    <text evidence="1">The sequence shown here is derived from an EMBL/GenBank/DDBJ whole genome shotgun (WGS) entry which is preliminary data.</text>
</comment>
<dbReference type="AlphaFoldDB" id="A0AAW8PYM2"/>
<sequence>MSNETYVYGAVVDGFVVVVEIKDAYMFPKADAFLYPMGSREDIVKILTQPKFHFDLKTEIRTLDSVSVVDLLGNGDSSGRTGKGYGKIVTQACFNALVQHFETAKPEFVTVRGSLSSVGDEHDESHYRRVRFWQRNGLTVSEPEDRYSSIKGTLAGCINYPIKLVSFGNISKAEAVKALNN</sequence>
<proteinExistence type="predicted"/>
<name>A0AAW8PYM2_VIBPH</name>
<evidence type="ECO:0000313" key="1">
    <source>
        <dbReference type="EMBL" id="MDS1821109.1"/>
    </source>
</evidence>
<evidence type="ECO:0000313" key="2">
    <source>
        <dbReference type="Proteomes" id="UP001253193"/>
    </source>
</evidence>
<protein>
    <submittedName>
        <fullName evidence="1">Uncharacterized protein</fullName>
    </submittedName>
</protein>
<gene>
    <name evidence="1" type="ORF">QX249_10595</name>
</gene>
<reference evidence="1" key="1">
    <citation type="submission" date="2023-06" db="EMBL/GenBank/DDBJ databases">
        <title>Genomic Diversity of Vibrio spp. and Metagenomic Analysis of Pathogens in Florida Gulf Coastal Waters Following Hurricane Ian.</title>
        <authorList>
            <person name="Brumfield K.D."/>
        </authorList>
    </citation>
    <scope>NUCLEOTIDE SEQUENCE</scope>
    <source>
        <strain evidence="1">WBS2B-138</strain>
    </source>
</reference>
<organism evidence="1 2">
    <name type="scientific">Vibrio parahaemolyticus</name>
    <dbReference type="NCBI Taxonomy" id="670"/>
    <lineage>
        <taxon>Bacteria</taxon>
        <taxon>Pseudomonadati</taxon>
        <taxon>Pseudomonadota</taxon>
        <taxon>Gammaproteobacteria</taxon>
        <taxon>Vibrionales</taxon>
        <taxon>Vibrionaceae</taxon>
        <taxon>Vibrio</taxon>
    </lineage>
</organism>
<accession>A0AAW8PYM2</accession>